<keyword evidence="4" id="KW-1185">Reference proteome</keyword>
<gene>
    <name evidence="3" type="ORF">LMG23992_02265</name>
</gene>
<dbReference type="Pfam" id="PF22708">
    <property type="entry name" value="S1CSD-TOTE-1"/>
    <property type="match status" value="1"/>
</dbReference>
<name>A0ABN7YL20_9BURK</name>
<dbReference type="InterPro" id="IPR054426">
    <property type="entry name" value="S1CSD-TOTE-1"/>
</dbReference>
<dbReference type="InterPro" id="IPR054427">
    <property type="entry name" value="S1CSD-TOTE-2"/>
</dbReference>
<evidence type="ECO:0000259" key="1">
    <source>
        <dbReference type="Pfam" id="PF22707"/>
    </source>
</evidence>
<evidence type="ECO:0000313" key="4">
    <source>
        <dbReference type="Proteomes" id="UP000727654"/>
    </source>
</evidence>
<dbReference type="InterPro" id="IPR011990">
    <property type="entry name" value="TPR-like_helical_dom_sf"/>
</dbReference>
<dbReference type="RefSeq" id="WP_224079878.1">
    <property type="nucleotide sequence ID" value="NZ_CAJZAI010000004.1"/>
</dbReference>
<dbReference type="InterPro" id="IPR054283">
    <property type="entry name" value="DUF7017"/>
</dbReference>
<accession>A0ABN7YL20</accession>
<evidence type="ECO:0008006" key="5">
    <source>
        <dbReference type="Google" id="ProtNLM"/>
    </source>
</evidence>
<protein>
    <recommendedName>
        <fullName evidence="5">Tetratricopeptide repeat protein</fullName>
    </recommendedName>
</protein>
<dbReference type="SUPFAM" id="SSF48452">
    <property type="entry name" value="TPR-like"/>
    <property type="match status" value="1"/>
</dbReference>
<proteinExistence type="predicted"/>
<feature type="domain" description="TOTE conflict systems S1/CSD-like" evidence="1">
    <location>
        <begin position="572"/>
        <end position="630"/>
    </location>
</feature>
<dbReference type="EMBL" id="CAJZAI010000004">
    <property type="protein sequence ID" value="CAG9172552.1"/>
    <property type="molecule type" value="Genomic_DNA"/>
</dbReference>
<dbReference type="Gene3D" id="1.25.40.10">
    <property type="entry name" value="Tetratricopeptide repeat domain"/>
    <property type="match status" value="1"/>
</dbReference>
<sequence>MADSNEVFAKRKQGQLDEAYELALQLVKEPGAGEWEQSALAWCLIDLIKREARAGNTVPLEEYRVRLERITPSSKNEILSGQRDYALSLCRPDGRLRAEAKALSQIGAHAQAVEKYHEALAAQPGDVGLQTALGWELYRHGRQLLTQEPTNIGLIKRNLSEYLKLNVEKPALLHSCMLQQATQLAGQDSLNMLAFSRLWNLDALRSDDFERFRAEDGKSYPALAEKVIRLAAKAVIASRKADDLDYLRPYLDDAIVRYPDNLWLKHAKAKALLALGRYDEALQFAVLVTKAKPGEYWAWELLGDVCAPSNPAAALACYCKGLTCSDDETFLGKLRLKLAEALIAAGELARAKWEVERVIAFRMESGQKLPDAASQIATQSWYADTGPAESNRDYHRARAADAEALLLRDMPWIPAVIGERFTVSTAEGKTRTRRRMFMDSGGATPREISIRDSELPFRNASPGEPVQLKGEFETGDKFHLYKIERRPGANWDVVPAQVGVIDHINEDKQVAHVIVARDVDGVLPLSALAGPIHVGETVAVRLAIYMSKQGERYRILSAEPTSEPPDAAVLKPFESTVRASGSMGFTDNDIFIPPDLMKTSGVTDGGMVSGLALLNFNKKRKQWGWKAISVSAMP</sequence>
<feature type="domain" description="TOTE conflict systems S1/CSD-like" evidence="2">
    <location>
        <begin position="491"/>
        <end position="554"/>
    </location>
</feature>
<dbReference type="Proteomes" id="UP000727654">
    <property type="component" value="Unassembled WGS sequence"/>
</dbReference>
<organism evidence="3 4">
    <name type="scientific">Cupriavidus laharis</name>
    <dbReference type="NCBI Taxonomy" id="151654"/>
    <lineage>
        <taxon>Bacteria</taxon>
        <taxon>Pseudomonadati</taxon>
        <taxon>Pseudomonadota</taxon>
        <taxon>Betaproteobacteria</taxon>
        <taxon>Burkholderiales</taxon>
        <taxon>Burkholderiaceae</taxon>
        <taxon>Cupriavidus</taxon>
    </lineage>
</organism>
<dbReference type="Pfam" id="PF22707">
    <property type="entry name" value="S1CSD-TOTE-2"/>
    <property type="match status" value="1"/>
</dbReference>
<dbReference type="Pfam" id="PF22860">
    <property type="entry name" value="DUF7017"/>
    <property type="match status" value="1"/>
</dbReference>
<evidence type="ECO:0000313" key="3">
    <source>
        <dbReference type="EMBL" id="CAG9172552.1"/>
    </source>
</evidence>
<comment type="caution">
    <text evidence="3">The sequence shown here is derived from an EMBL/GenBank/DDBJ whole genome shotgun (WGS) entry which is preliminary data.</text>
</comment>
<evidence type="ECO:0000259" key="2">
    <source>
        <dbReference type="Pfam" id="PF22708"/>
    </source>
</evidence>
<reference evidence="3 4" key="1">
    <citation type="submission" date="2021-08" db="EMBL/GenBank/DDBJ databases">
        <authorList>
            <person name="Peeters C."/>
        </authorList>
    </citation>
    <scope>NUCLEOTIDE SEQUENCE [LARGE SCALE GENOMIC DNA]</scope>
    <source>
        <strain evidence="3 4">LMG 23992</strain>
    </source>
</reference>